<dbReference type="Gene3D" id="3.30.70.270">
    <property type="match status" value="1"/>
</dbReference>
<reference evidence="3 4" key="1">
    <citation type="submission" date="2023-10" db="EMBL/GenBank/DDBJ databases">
        <title>Characteristics and mechanism of a salt-tolerant marine origin heterotrophic nitrifying- aerobic denitrifying bacteria Marinobacter xestospongiae HN1.</title>
        <authorList>
            <person name="Qi R."/>
        </authorList>
    </citation>
    <scope>NUCLEOTIDE SEQUENCE [LARGE SCALE GENOMIC DNA]</scope>
    <source>
        <strain evidence="3 4">HN1</strain>
    </source>
</reference>
<evidence type="ECO:0000256" key="1">
    <source>
        <dbReference type="SAM" id="Phobius"/>
    </source>
</evidence>
<keyword evidence="3" id="KW-0808">Transferase</keyword>
<accession>A0ABU3VZL4</accession>
<dbReference type="Pfam" id="PF00990">
    <property type="entry name" value="GGDEF"/>
    <property type="match status" value="1"/>
</dbReference>
<keyword evidence="1" id="KW-0812">Transmembrane</keyword>
<feature type="transmembrane region" description="Helical" evidence="1">
    <location>
        <begin position="66"/>
        <end position="88"/>
    </location>
</feature>
<dbReference type="InterPro" id="IPR029787">
    <property type="entry name" value="Nucleotide_cyclase"/>
</dbReference>
<evidence type="ECO:0000313" key="4">
    <source>
        <dbReference type="Proteomes" id="UP001269819"/>
    </source>
</evidence>
<dbReference type="RefSeq" id="WP_316974083.1">
    <property type="nucleotide sequence ID" value="NZ_JAWIIJ010000008.1"/>
</dbReference>
<dbReference type="InterPro" id="IPR052163">
    <property type="entry name" value="DGC-Regulatory_Protein"/>
</dbReference>
<feature type="transmembrane region" description="Helical" evidence="1">
    <location>
        <begin position="6"/>
        <end position="24"/>
    </location>
</feature>
<dbReference type="PANTHER" id="PTHR46663">
    <property type="entry name" value="DIGUANYLATE CYCLASE DGCT-RELATED"/>
    <property type="match status" value="1"/>
</dbReference>
<dbReference type="GO" id="GO:0052621">
    <property type="term" value="F:diguanylate cyclase activity"/>
    <property type="evidence" value="ECO:0007669"/>
    <property type="project" value="UniProtKB-EC"/>
</dbReference>
<evidence type="ECO:0000259" key="2">
    <source>
        <dbReference type="PROSITE" id="PS50887"/>
    </source>
</evidence>
<feature type="domain" description="GGDEF" evidence="2">
    <location>
        <begin position="249"/>
        <end position="382"/>
    </location>
</feature>
<dbReference type="CDD" id="cd01949">
    <property type="entry name" value="GGDEF"/>
    <property type="match status" value="1"/>
</dbReference>
<dbReference type="NCBIfam" id="TIGR00254">
    <property type="entry name" value="GGDEF"/>
    <property type="match status" value="1"/>
</dbReference>
<keyword evidence="1" id="KW-0472">Membrane</keyword>
<dbReference type="EMBL" id="JAWIIJ010000008">
    <property type="protein sequence ID" value="MDV2079550.1"/>
    <property type="molecule type" value="Genomic_DNA"/>
</dbReference>
<dbReference type="SMART" id="SM00267">
    <property type="entry name" value="GGDEF"/>
    <property type="match status" value="1"/>
</dbReference>
<dbReference type="PROSITE" id="PS50887">
    <property type="entry name" value="GGDEF"/>
    <property type="match status" value="1"/>
</dbReference>
<feature type="transmembrane region" description="Helical" evidence="1">
    <location>
        <begin position="150"/>
        <end position="168"/>
    </location>
</feature>
<sequence length="382" mass="42487">MAPIDVVHLVGSSIYAVFLVLFFWLNRFPRTHSVSIWWALAMLCLLSARLSLLLPEWTSNGRAAEAAYTAFIVLEKLFLLTGIIRLLAITSLERYCRWAAALALVWLLLGTALDLAVQTVAWGVALFNSTALTLAAVLAWRHRHRVPRGMLVLSALVAAALALHWLTYPSLRFEPDWETIGFVIGMVLLVLLYLSLIGALLLLFQQRLLDAESRALELAYLDPLTGLNNQRYMTKLFEDALLLATRPHQSVALIYIDLDNFKPINDRAGHCIGDEVLKIVAQRLREHTRSTDICARLGGDEFVVIATQLNDAAHVHDIAAKLLARLKDDIQVGGQNYNIGASIGISLYPTHGEALAQLLEKADQAMYQIKKHGKSGYQLFDA</sequence>
<dbReference type="Proteomes" id="UP001269819">
    <property type="component" value="Unassembled WGS sequence"/>
</dbReference>
<feature type="transmembrane region" description="Helical" evidence="1">
    <location>
        <begin position="119"/>
        <end position="138"/>
    </location>
</feature>
<name>A0ABU3VZL4_9GAMM</name>
<feature type="transmembrane region" description="Helical" evidence="1">
    <location>
        <begin position="95"/>
        <end position="113"/>
    </location>
</feature>
<dbReference type="SUPFAM" id="SSF55073">
    <property type="entry name" value="Nucleotide cyclase"/>
    <property type="match status" value="1"/>
</dbReference>
<dbReference type="EC" id="2.7.7.65" evidence="3"/>
<proteinExistence type="predicted"/>
<keyword evidence="3" id="KW-0548">Nucleotidyltransferase</keyword>
<dbReference type="InterPro" id="IPR000160">
    <property type="entry name" value="GGDEF_dom"/>
</dbReference>
<comment type="caution">
    <text evidence="3">The sequence shown here is derived from an EMBL/GenBank/DDBJ whole genome shotgun (WGS) entry which is preliminary data.</text>
</comment>
<keyword evidence="4" id="KW-1185">Reference proteome</keyword>
<feature type="transmembrane region" description="Helical" evidence="1">
    <location>
        <begin position="180"/>
        <end position="204"/>
    </location>
</feature>
<evidence type="ECO:0000313" key="3">
    <source>
        <dbReference type="EMBL" id="MDV2079550.1"/>
    </source>
</evidence>
<dbReference type="PANTHER" id="PTHR46663:SF2">
    <property type="entry name" value="GGDEF DOMAIN-CONTAINING PROTEIN"/>
    <property type="match status" value="1"/>
</dbReference>
<keyword evidence="1" id="KW-1133">Transmembrane helix</keyword>
<organism evidence="3 4">
    <name type="scientific">Marinobacter xestospongiae</name>
    <dbReference type="NCBI Taxonomy" id="994319"/>
    <lineage>
        <taxon>Bacteria</taxon>
        <taxon>Pseudomonadati</taxon>
        <taxon>Pseudomonadota</taxon>
        <taxon>Gammaproteobacteria</taxon>
        <taxon>Pseudomonadales</taxon>
        <taxon>Marinobacteraceae</taxon>
        <taxon>Marinobacter</taxon>
    </lineage>
</organism>
<protein>
    <submittedName>
        <fullName evidence="3">GGDEF domain-containing protein</fullName>
        <ecNumber evidence="3">2.7.7.65</ecNumber>
    </submittedName>
</protein>
<dbReference type="InterPro" id="IPR043128">
    <property type="entry name" value="Rev_trsase/Diguanyl_cyclase"/>
</dbReference>
<feature type="transmembrane region" description="Helical" evidence="1">
    <location>
        <begin position="36"/>
        <end position="54"/>
    </location>
</feature>
<gene>
    <name evidence="3" type="ORF">RYS15_12725</name>
</gene>